<reference evidence="2 3" key="1">
    <citation type="submission" date="2015-10" db="EMBL/GenBank/DDBJ databases">
        <title>Genome analyses suggest a sexual origin of heterokaryosis in a supposedly ancient asexual fungus.</title>
        <authorList>
            <person name="Ropars J."/>
            <person name="Sedzielewska K."/>
            <person name="Noel J."/>
            <person name="Charron P."/>
            <person name="Farinelli L."/>
            <person name="Marton T."/>
            <person name="Kruger M."/>
            <person name="Pelin A."/>
            <person name="Brachmann A."/>
            <person name="Corradi N."/>
        </authorList>
    </citation>
    <scope>NUCLEOTIDE SEQUENCE [LARGE SCALE GENOMIC DNA]</scope>
    <source>
        <strain evidence="2 3">A4</strain>
    </source>
</reference>
<evidence type="ECO:0000256" key="1">
    <source>
        <dbReference type="SAM" id="SignalP"/>
    </source>
</evidence>
<gene>
    <name evidence="2" type="ORF">RhiirA4_424504</name>
</gene>
<dbReference type="EMBL" id="LLXI01001024">
    <property type="protein sequence ID" value="PKY51424.1"/>
    <property type="molecule type" value="Genomic_DNA"/>
</dbReference>
<evidence type="ECO:0000313" key="3">
    <source>
        <dbReference type="Proteomes" id="UP000234323"/>
    </source>
</evidence>
<feature type="chain" id="PRO_5014196240" description="Secreted protein" evidence="1">
    <location>
        <begin position="24"/>
        <end position="163"/>
    </location>
</feature>
<comment type="caution">
    <text evidence="2">The sequence shown here is derived from an EMBL/GenBank/DDBJ whole genome shotgun (WGS) entry which is preliminary data.</text>
</comment>
<proteinExistence type="predicted"/>
<dbReference type="VEuPathDB" id="FungiDB:FUN_000324"/>
<dbReference type="AlphaFoldDB" id="A0A2I1GY18"/>
<keyword evidence="3" id="KW-1185">Reference proteome</keyword>
<name>A0A2I1GY18_9GLOM</name>
<feature type="signal peptide" evidence="1">
    <location>
        <begin position="1"/>
        <end position="23"/>
    </location>
</feature>
<sequence>MMKSKKYFVFVISLSLMFSVASALLAPIDCSPDVVKLTDSQWGVDSNGKPVVTVTFQGASPVQAIGEFKISPQNDYAIEHAYDIYVLNPTFMNGYSSDMFNTNSKYVGSNPHTMQIPYNPRNLPPPGTIVTVITAVYHDCHRDNDDSELTCTVCGWGIEMYAP</sequence>
<evidence type="ECO:0000313" key="2">
    <source>
        <dbReference type="EMBL" id="PKY51424.1"/>
    </source>
</evidence>
<protein>
    <recommendedName>
        <fullName evidence="4">Secreted protein</fullName>
    </recommendedName>
</protein>
<dbReference type="OrthoDB" id="2303499at2759"/>
<dbReference type="VEuPathDB" id="FungiDB:RhiirA1_402165"/>
<keyword evidence="1" id="KW-0732">Signal</keyword>
<evidence type="ECO:0008006" key="4">
    <source>
        <dbReference type="Google" id="ProtNLM"/>
    </source>
</evidence>
<organism evidence="2 3">
    <name type="scientific">Rhizophagus irregularis</name>
    <dbReference type="NCBI Taxonomy" id="588596"/>
    <lineage>
        <taxon>Eukaryota</taxon>
        <taxon>Fungi</taxon>
        <taxon>Fungi incertae sedis</taxon>
        <taxon>Mucoromycota</taxon>
        <taxon>Glomeromycotina</taxon>
        <taxon>Glomeromycetes</taxon>
        <taxon>Glomerales</taxon>
        <taxon>Glomeraceae</taxon>
        <taxon>Rhizophagus</taxon>
    </lineage>
</organism>
<accession>A0A2I1GY18</accession>
<dbReference type="VEuPathDB" id="FungiDB:RhiirFUN_017698"/>
<dbReference type="Proteomes" id="UP000234323">
    <property type="component" value="Unassembled WGS sequence"/>
</dbReference>